<evidence type="ECO:0000256" key="1">
    <source>
        <dbReference type="ARBA" id="ARBA00022679"/>
    </source>
</evidence>
<dbReference type="InterPro" id="IPR011608">
    <property type="entry name" value="PRD"/>
</dbReference>
<evidence type="ECO:0000256" key="4">
    <source>
        <dbReference type="ARBA" id="ARBA00023159"/>
    </source>
</evidence>
<dbReference type="RefSeq" id="WP_094153748.1">
    <property type="nucleotide sequence ID" value="NZ_CP020028.1"/>
</dbReference>
<dbReference type="PROSITE" id="PS51099">
    <property type="entry name" value="PTS_EIIB_TYPE_2"/>
    <property type="match status" value="1"/>
</dbReference>
<dbReference type="OrthoDB" id="3710983at2"/>
<dbReference type="GO" id="GO:0009401">
    <property type="term" value="P:phosphoenolpyruvate-dependent sugar phosphotransferase system"/>
    <property type="evidence" value="ECO:0007669"/>
    <property type="project" value="InterPro"/>
</dbReference>
<dbReference type="Gene3D" id="3.40.50.2300">
    <property type="match status" value="1"/>
</dbReference>
<keyword evidence="2" id="KW-0677">Repeat</keyword>
<dbReference type="AlphaFoldDB" id="A0A222WII6"/>
<dbReference type="InterPro" id="IPR050661">
    <property type="entry name" value="BglG_antiterminators"/>
</dbReference>
<evidence type="ECO:0000256" key="2">
    <source>
        <dbReference type="ARBA" id="ARBA00022737"/>
    </source>
</evidence>
<dbReference type="Gene3D" id="1.10.1790.10">
    <property type="entry name" value="PRD domain"/>
    <property type="match status" value="2"/>
</dbReference>
<dbReference type="InterPro" id="IPR036095">
    <property type="entry name" value="PTS_EIIB-like_sf"/>
</dbReference>
<evidence type="ECO:0000259" key="7">
    <source>
        <dbReference type="PROSITE" id="PS51099"/>
    </source>
</evidence>
<dbReference type="InterPro" id="IPR016152">
    <property type="entry name" value="PTrfase/Anion_transptr"/>
</dbReference>
<dbReference type="PANTHER" id="PTHR30185">
    <property type="entry name" value="CRYPTIC BETA-GLUCOSIDE BGL OPERON ANTITERMINATOR"/>
    <property type="match status" value="1"/>
</dbReference>
<feature type="domain" description="PTS EIIA type-2" evidence="6">
    <location>
        <begin position="504"/>
        <end position="645"/>
    </location>
</feature>
<dbReference type="PROSITE" id="PS51372">
    <property type="entry name" value="PRD_2"/>
    <property type="match status" value="2"/>
</dbReference>
<evidence type="ECO:0000313" key="10">
    <source>
        <dbReference type="Proteomes" id="UP000214666"/>
    </source>
</evidence>
<dbReference type="KEGG" id="pkb:B4V02_03455"/>
<protein>
    <submittedName>
        <fullName evidence="9">PTS fructose transporter subunit IIA</fullName>
    </submittedName>
</protein>
<dbReference type="GO" id="GO:0006355">
    <property type="term" value="P:regulation of DNA-templated transcription"/>
    <property type="evidence" value="ECO:0007669"/>
    <property type="project" value="InterPro"/>
</dbReference>
<dbReference type="Pfam" id="PF00359">
    <property type="entry name" value="PTS_EIIA_2"/>
    <property type="match status" value="1"/>
</dbReference>
<feature type="domain" description="PRD" evidence="8">
    <location>
        <begin position="301"/>
        <end position="408"/>
    </location>
</feature>
<dbReference type="Gene3D" id="3.40.930.10">
    <property type="entry name" value="Mannitol-specific EII, Chain A"/>
    <property type="match status" value="1"/>
</dbReference>
<evidence type="ECO:0000256" key="3">
    <source>
        <dbReference type="ARBA" id="ARBA00023015"/>
    </source>
</evidence>
<dbReference type="InterPro" id="IPR002178">
    <property type="entry name" value="PTS_EIIA_type-2_dom"/>
</dbReference>
<evidence type="ECO:0000259" key="6">
    <source>
        <dbReference type="PROSITE" id="PS51094"/>
    </source>
</evidence>
<dbReference type="SUPFAM" id="SSF46785">
    <property type="entry name" value="Winged helix' DNA-binding domain"/>
    <property type="match status" value="1"/>
</dbReference>
<dbReference type="CDD" id="cd00211">
    <property type="entry name" value="PTS_IIA_fru"/>
    <property type="match status" value="1"/>
</dbReference>
<keyword evidence="4" id="KW-0010">Activator</keyword>
<keyword evidence="5" id="KW-0804">Transcription</keyword>
<dbReference type="InterPro" id="IPR036390">
    <property type="entry name" value="WH_DNA-bd_sf"/>
</dbReference>
<dbReference type="Pfam" id="PF00874">
    <property type="entry name" value="PRD"/>
    <property type="match status" value="2"/>
</dbReference>
<dbReference type="Gene3D" id="1.10.10.10">
    <property type="entry name" value="Winged helix-like DNA-binding domain superfamily/Winged helix DNA-binding domain"/>
    <property type="match status" value="2"/>
</dbReference>
<dbReference type="PANTHER" id="PTHR30185:SF13">
    <property type="entry name" value="LICABCH OPERON REGULATOR-RELATED"/>
    <property type="match status" value="1"/>
</dbReference>
<sequence length="648" mass="73051">MNARMVSILQHLLAADAPVKSDYLAKLIQVTSRTIRSDIRELDEFLTKHGAAIEPVRSRGYELKITDNRSFRALLQQLFLSSEPDDPGSPGYRQLFLIKRLLLADHYVKLEDLADELYVSKSTVQNDFKEVKQTLQSYGITIHKRPNYGVKLKGDEVQLRFCLSEFIVSRSEEQGGTLHAALRIVSPREMTLICGIVLEQTQKYEVTLSDIAFSNLSIHIAIACKRIRDGNRVAMLSTEIGDLRGTDEFRAAEHIVELIGKELQLSFPEDEIAYIAMHLAGNKWFAGIEGQQIEDMGPEKLLDRNIYELGKGMLAEIDRDLNLNISRDTELLIGICLHLKPALNRVKYGMNIRNPMLDHVKSNYPLAFQAGVIGAKLIESKLNIAIPEAEMGYLAIHIGAAIERQRMNTRPKRCLVVCTSGVGSARLLKYKLQSTFGSRLEVAGTTEYYKLQQVPLHDIDFVVSTIPIQLPLSVPVVVVQTLLGGSDMGKIESLLAGEAEFAFHYIREDLVFLRQNFTTKEEVISFLGQKIYCEGLIRSAEGFIGLVLEREQAAPTAYGNLVAIPHPIIPQSNQTVWAVCTLQQPIDWGDKPVQFICLLSIERNGKEPPAKMYKHLMELVDNSDIIQQMLKCETYEEFSRIIVKYKLY</sequence>
<dbReference type="InterPro" id="IPR013196">
    <property type="entry name" value="HTH_11"/>
</dbReference>
<accession>A0A222WII6</accession>
<dbReference type="CDD" id="cd05568">
    <property type="entry name" value="PTS_IIB_bgl_like"/>
    <property type="match status" value="1"/>
</dbReference>
<dbReference type="Pfam" id="PF08279">
    <property type="entry name" value="HTH_11"/>
    <property type="match status" value="1"/>
</dbReference>
<dbReference type="SUPFAM" id="SSF63520">
    <property type="entry name" value="PTS-regulatory domain, PRD"/>
    <property type="match status" value="2"/>
</dbReference>
<evidence type="ECO:0000256" key="5">
    <source>
        <dbReference type="ARBA" id="ARBA00023163"/>
    </source>
</evidence>
<feature type="domain" description="PRD" evidence="8">
    <location>
        <begin position="184"/>
        <end position="289"/>
    </location>
</feature>
<gene>
    <name evidence="9" type="ORF">B4V02_03455</name>
</gene>
<keyword evidence="3" id="KW-0805">Transcription regulation</keyword>
<dbReference type="InterPro" id="IPR007737">
    <property type="entry name" value="Mga_HTH"/>
</dbReference>
<organism evidence="9 10">
    <name type="scientific">Paenibacillus kribbensis</name>
    <dbReference type="NCBI Taxonomy" id="172713"/>
    <lineage>
        <taxon>Bacteria</taxon>
        <taxon>Bacillati</taxon>
        <taxon>Bacillota</taxon>
        <taxon>Bacilli</taxon>
        <taxon>Bacillales</taxon>
        <taxon>Paenibacillaceae</taxon>
        <taxon>Paenibacillus</taxon>
    </lineage>
</organism>
<dbReference type="InterPro" id="IPR013011">
    <property type="entry name" value="PTS_EIIB_2"/>
</dbReference>
<feature type="domain" description="PTS EIIB type-2" evidence="7">
    <location>
        <begin position="412"/>
        <end position="503"/>
    </location>
</feature>
<evidence type="ECO:0000259" key="8">
    <source>
        <dbReference type="PROSITE" id="PS51372"/>
    </source>
</evidence>
<evidence type="ECO:0000313" key="9">
    <source>
        <dbReference type="EMBL" id="ASR45818.1"/>
    </source>
</evidence>
<dbReference type="GO" id="GO:0008982">
    <property type="term" value="F:protein-N(PI)-phosphohistidine-sugar phosphotransferase activity"/>
    <property type="evidence" value="ECO:0007669"/>
    <property type="project" value="InterPro"/>
</dbReference>
<keyword evidence="1" id="KW-0808">Transferase</keyword>
<keyword evidence="10" id="KW-1185">Reference proteome</keyword>
<dbReference type="InterPro" id="IPR036634">
    <property type="entry name" value="PRD_sf"/>
</dbReference>
<dbReference type="InterPro" id="IPR036388">
    <property type="entry name" value="WH-like_DNA-bd_sf"/>
</dbReference>
<proteinExistence type="predicted"/>
<dbReference type="SUPFAM" id="SSF52794">
    <property type="entry name" value="PTS system IIB component-like"/>
    <property type="match status" value="1"/>
</dbReference>
<dbReference type="Pfam" id="PF05043">
    <property type="entry name" value="Mga"/>
    <property type="match status" value="1"/>
</dbReference>
<dbReference type="Proteomes" id="UP000214666">
    <property type="component" value="Chromosome"/>
</dbReference>
<name>A0A222WII6_9BACL</name>
<reference evidence="9 10" key="1">
    <citation type="submission" date="2017-03" db="EMBL/GenBank/DDBJ databases">
        <title>Complete genome sequence of Paenibacillus Kribbensis producing bioflocculants.</title>
        <authorList>
            <person name="Lee H.-G."/>
            <person name="Oh H.-M."/>
        </authorList>
    </citation>
    <scope>NUCLEOTIDE SEQUENCE [LARGE SCALE GENOMIC DNA]</scope>
    <source>
        <strain evidence="9 10">AM49</strain>
    </source>
</reference>
<dbReference type="PROSITE" id="PS51094">
    <property type="entry name" value="PTS_EIIA_TYPE_2"/>
    <property type="match status" value="1"/>
</dbReference>
<dbReference type="EMBL" id="CP020028">
    <property type="protein sequence ID" value="ASR45818.1"/>
    <property type="molecule type" value="Genomic_DNA"/>
</dbReference>
<dbReference type="STRING" id="172713.GCA_001705305_04645"/>
<dbReference type="SUPFAM" id="SSF55804">
    <property type="entry name" value="Phoshotransferase/anion transport protein"/>
    <property type="match status" value="1"/>
</dbReference>